<dbReference type="OrthoDB" id="1069091at2"/>
<gene>
    <name evidence="3" type="ORF">BIW12_06065</name>
</gene>
<feature type="domain" description="Thioredoxin" evidence="2">
    <location>
        <begin position="27"/>
        <end position="164"/>
    </location>
</feature>
<dbReference type="Pfam" id="PF00578">
    <property type="entry name" value="AhpC-TSA"/>
    <property type="match status" value="1"/>
</dbReference>
<evidence type="ECO:0000313" key="3">
    <source>
        <dbReference type="EMBL" id="AOZ99034.1"/>
    </source>
</evidence>
<proteinExistence type="predicted"/>
<dbReference type="PANTHER" id="PTHR42852:SF18">
    <property type="entry name" value="CHROMOSOME UNDETERMINED SCAFFOLD_47, WHOLE GENOME SHOTGUN SEQUENCE"/>
    <property type="match status" value="1"/>
</dbReference>
<dbReference type="KEGG" id="fcm:BIW12_06065"/>
<evidence type="ECO:0000256" key="1">
    <source>
        <dbReference type="SAM" id="SignalP"/>
    </source>
</evidence>
<dbReference type="InterPro" id="IPR000866">
    <property type="entry name" value="AhpC/TSA"/>
</dbReference>
<accession>A0A1D9P9Q2</accession>
<dbReference type="Gene3D" id="3.40.30.10">
    <property type="entry name" value="Glutaredoxin"/>
    <property type="match status" value="1"/>
</dbReference>
<dbReference type="STRING" id="1306519.BIW12_06065"/>
<dbReference type="GO" id="GO:0016491">
    <property type="term" value="F:oxidoreductase activity"/>
    <property type="evidence" value="ECO:0007669"/>
    <property type="project" value="InterPro"/>
</dbReference>
<dbReference type="InterPro" id="IPR013766">
    <property type="entry name" value="Thioredoxin_domain"/>
</dbReference>
<keyword evidence="4" id="KW-1185">Reference proteome</keyword>
<protein>
    <submittedName>
        <fullName evidence="3">Alkyl hydroperoxide reductase</fullName>
    </submittedName>
</protein>
<evidence type="ECO:0000313" key="4">
    <source>
        <dbReference type="Proteomes" id="UP000178198"/>
    </source>
</evidence>
<feature type="signal peptide" evidence="1">
    <location>
        <begin position="1"/>
        <end position="18"/>
    </location>
</feature>
<feature type="chain" id="PRO_5009444257" evidence="1">
    <location>
        <begin position="19"/>
        <end position="171"/>
    </location>
</feature>
<dbReference type="CDD" id="cd02966">
    <property type="entry name" value="TlpA_like_family"/>
    <property type="match status" value="1"/>
</dbReference>
<dbReference type="Proteomes" id="UP000178198">
    <property type="component" value="Chromosome"/>
</dbReference>
<name>A0A1D9P9Q2_9FLAO</name>
<reference evidence="3 4" key="1">
    <citation type="submission" date="2016-10" db="EMBL/GenBank/DDBJ databases">
        <title>Complete Genome Sequence of Flavobacterium sp. PK15.</title>
        <authorList>
            <person name="Ekwe A."/>
            <person name="Kim S.B."/>
        </authorList>
    </citation>
    <scope>NUCLEOTIDE SEQUENCE [LARGE SCALE GENOMIC DNA]</scope>
    <source>
        <strain evidence="3 4">PK15</strain>
    </source>
</reference>
<keyword evidence="1" id="KW-0732">Signal</keyword>
<evidence type="ECO:0000259" key="2">
    <source>
        <dbReference type="PROSITE" id="PS51352"/>
    </source>
</evidence>
<sequence length="171" mass="19487">MKKILLSLCLLLALNTFSQEKKIWAKSIINQKAPKLVVEKWLSEKPKTKGKFVLIDFWATWCGPCKIAIPELNRFKTEFENNLVVIGISDEPKEKVAALTAPQIEYYSAIDTQRSMYNALEVKGIPHCILIDPNGIVRWEGYPLLTGYRLNSEVIKGIIEKYKSSDTSKQL</sequence>
<dbReference type="SUPFAM" id="SSF52833">
    <property type="entry name" value="Thioredoxin-like"/>
    <property type="match status" value="1"/>
</dbReference>
<dbReference type="InterPro" id="IPR050553">
    <property type="entry name" value="Thioredoxin_ResA/DsbE_sf"/>
</dbReference>
<dbReference type="PROSITE" id="PS51352">
    <property type="entry name" value="THIOREDOXIN_2"/>
    <property type="match status" value="1"/>
</dbReference>
<dbReference type="RefSeq" id="WP_071184279.1">
    <property type="nucleotide sequence ID" value="NZ_CP017774.1"/>
</dbReference>
<dbReference type="EMBL" id="CP017774">
    <property type="protein sequence ID" value="AOZ99034.1"/>
    <property type="molecule type" value="Genomic_DNA"/>
</dbReference>
<dbReference type="GO" id="GO:0016209">
    <property type="term" value="F:antioxidant activity"/>
    <property type="evidence" value="ECO:0007669"/>
    <property type="project" value="InterPro"/>
</dbReference>
<organism evidence="3 4">
    <name type="scientific">Flavobacterium commune</name>
    <dbReference type="NCBI Taxonomy" id="1306519"/>
    <lineage>
        <taxon>Bacteria</taxon>
        <taxon>Pseudomonadati</taxon>
        <taxon>Bacteroidota</taxon>
        <taxon>Flavobacteriia</taxon>
        <taxon>Flavobacteriales</taxon>
        <taxon>Flavobacteriaceae</taxon>
        <taxon>Flavobacterium</taxon>
    </lineage>
</organism>
<dbReference type="InterPro" id="IPR036249">
    <property type="entry name" value="Thioredoxin-like_sf"/>
</dbReference>
<dbReference type="AlphaFoldDB" id="A0A1D9P9Q2"/>
<dbReference type="PANTHER" id="PTHR42852">
    <property type="entry name" value="THIOL:DISULFIDE INTERCHANGE PROTEIN DSBE"/>
    <property type="match status" value="1"/>
</dbReference>